<evidence type="ECO:0000256" key="2">
    <source>
        <dbReference type="ARBA" id="ARBA00022723"/>
    </source>
</evidence>
<dbReference type="InterPro" id="IPR017896">
    <property type="entry name" value="4Fe4S_Fe-S-bd"/>
</dbReference>
<dbReference type="Gene3D" id="3.30.70.20">
    <property type="match status" value="3"/>
</dbReference>
<keyword evidence="1" id="KW-0004">4Fe-4S</keyword>
<protein>
    <submittedName>
        <fullName evidence="8">4Fe-4S dicluster protein</fullName>
    </submittedName>
</protein>
<dbReference type="GO" id="GO:0009055">
    <property type="term" value="F:electron transfer activity"/>
    <property type="evidence" value="ECO:0007669"/>
    <property type="project" value="InterPro"/>
</dbReference>
<dbReference type="Proteomes" id="UP000277424">
    <property type="component" value="Unassembled WGS sequence"/>
</dbReference>
<dbReference type="Pfam" id="PF12838">
    <property type="entry name" value="Fer4_7"/>
    <property type="match status" value="1"/>
</dbReference>
<reference evidence="8 9" key="1">
    <citation type="submission" date="2018-10" db="EMBL/GenBank/DDBJ databases">
        <title>Comparative analysis of microorganisms from saline springs in Andes Mountain Range, Colombia.</title>
        <authorList>
            <person name="Rubin E."/>
        </authorList>
    </citation>
    <scope>NUCLEOTIDE SEQUENCE [LARGE SCALE GENOMIC DNA]</scope>
    <source>
        <strain evidence="8 9">USBA 36</strain>
    </source>
</reference>
<dbReference type="Pfam" id="PF13187">
    <property type="entry name" value="Fer4_9"/>
    <property type="match status" value="1"/>
</dbReference>
<evidence type="ECO:0000313" key="9">
    <source>
        <dbReference type="Proteomes" id="UP000277424"/>
    </source>
</evidence>
<feature type="domain" description="4Fe-4S ferredoxin-type" evidence="7">
    <location>
        <begin position="544"/>
        <end position="573"/>
    </location>
</feature>
<proteinExistence type="predicted"/>
<evidence type="ECO:0000256" key="1">
    <source>
        <dbReference type="ARBA" id="ARBA00022485"/>
    </source>
</evidence>
<name>A0A420WP25_9PROT</name>
<evidence type="ECO:0000313" key="8">
    <source>
        <dbReference type="EMBL" id="RKQ72615.1"/>
    </source>
</evidence>
<feature type="domain" description="4Fe-4S ferredoxin-type" evidence="7">
    <location>
        <begin position="513"/>
        <end position="542"/>
    </location>
</feature>
<dbReference type="PANTHER" id="PTHR43687">
    <property type="entry name" value="ADENYLYLSULFATE REDUCTASE, BETA SUBUNIT"/>
    <property type="match status" value="1"/>
</dbReference>
<sequence length="684" mass="72600">MTDAQRRILACTCRGTMPLDGKALNAACGQAVGDVHEELCRAGIDSFRRTAAQGNPFIVACTQEAPLFAEVMEEDGSDAAISFVNIREQAGWAEQARNTTPKMAALLAEAMVEIEHATSVTLKSEGVCLIYGRDEQAIEAARQLAGRLDVTVLLSKPGDIIPPRLMDIPIFKGSIARAAGHLGAFEIVVDDYAPLIPSSRAALAFEAGKNGASSRCDLILDLTGGSPLFPSHERRDGYFRPDPGNQAAVQKALFEMTDLVGEFTKPRYVNFQADLCAHGRNHKTGCTRCLDVCPASAISSAGDVVAIDPYLCGGCGACHSVCPTGAASYAMPPSTSLLARLRTLLNSYRKAGGRKPVILVHDERHGADLISLMARFGRGLPANVIPFAVNEATQTGLDLLTGALAYGASHVAVLVSTKKQGELAGLAQQAGLAETIMAGLGYDSGRVAVLVEDDPEALEAQLYALPGLDPAQAGDFLPMGGKRAMLSLALGHLHDAAPAPVDMLQLPAGAPFGAVKIDTEGCTLCLSCVSVCPTGALTDDPDRPFLGFQEDACVQCGLCKATCPEKVIALEPRINFTAEARAVLPIKQEEPFECVRCGKPFGTKGSVERIVAKLQDHPMFQDPAALERIKMCEDCRVIVQFENGNNPFAGKARPLTRTTDDYLREREEGLAEGTLAGKDDPKKT</sequence>
<dbReference type="PROSITE" id="PS00198">
    <property type="entry name" value="4FE4S_FER_1"/>
    <property type="match status" value="3"/>
</dbReference>
<keyword evidence="4" id="KW-0411">Iron-sulfur</keyword>
<feature type="domain" description="4Fe-4S ferredoxin-type" evidence="7">
    <location>
        <begin position="303"/>
        <end position="332"/>
    </location>
</feature>
<dbReference type="GO" id="GO:0051539">
    <property type="term" value="F:4 iron, 4 sulfur cluster binding"/>
    <property type="evidence" value="ECO:0007669"/>
    <property type="project" value="UniProtKB-KW"/>
</dbReference>
<dbReference type="InterPro" id="IPR017900">
    <property type="entry name" value="4Fe4S_Fe_S_CS"/>
</dbReference>
<accession>A0A420WP25</accession>
<evidence type="ECO:0000259" key="7">
    <source>
        <dbReference type="PROSITE" id="PS51379"/>
    </source>
</evidence>
<keyword evidence="3 5" id="KW-0408">Iron</keyword>
<dbReference type="InterPro" id="IPR009056">
    <property type="entry name" value="Cyt_c-like_dom"/>
</dbReference>
<dbReference type="AlphaFoldDB" id="A0A420WP25"/>
<evidence type="ECO:0000259" key="6">
    <source>
        <dbReference type="PROSITE" id="PS51007"/>
    </source>
</evidence>
<evidence type="ECO:0000256" key="4">
    <source>
        <dbReference type="ARBA" id="ARBA00023014"/>
    </source>
</evidence>
<dbReference type="SUPFAM" id="SSF54862">
    <property type="entry name" value="4Fe-4S ferredoxins"/>
    <property type="match status" value="1"/>
</dbReference>
<comment type="caution">
    <text evidence="8">The sequence shown here is derived from an EMBL/GenBank/DDBJ whole genome shotgun (WGS) entry which is preliminary data.</text>
</comment>
<evidence type="ECO:0000256" key="3">
    <source>
        <dbReference type="ARBA" id="ARBA00023004"/>
    </source>
</evidence>
<keyword evidence="5" id="KW-0349">Heme</keyword>
<dbReference type="GO" id="GO:0020037">
    <property type="term" value="F:heme binding"/>
    <property type="evidence" value="ECO:0007669"/>
    <property type="project" value="InterPro"/>
</dbReference>
<keyword evidence="2 5" id="KW-0479">Metal-binding</keyword>
<dbReference type="PANTHER" id="PTHR43687:SF4">
    <property type="entry name" value="BLR5484 PROTEIN"/>
    <property type="match status" value="1"/>
</dbReference>
<dbReference type="GO" id="GO:0046872">
    <property type="term" value="F:metal ion binding"/>
    <property type="evidence" value="ECO:0007669"/>
    <property type="project" value="UniProtKB-KW"/>
</dbReference>
<evidence type="ECO:0000256" key="5">
    <source>
        <dbReference type="PROSITE-ProRule" id="PRU00433"/>
    </source>
</evidence>
<dbReference type="RefSeq" id="WP_121217132.1">
    <property type="nucleotide sequence ID" value="NZ_RBIG01000001.1"/>
</dbReference>
<feature type="domain" description="Cytochrome c" evidence="6">
    <location>
        <begin position="302"/>
        <end position="466"/>
    </location>
</feature>
<dbReference type="PROSITE" id="PS51379">
    <property type="entry name" value="4FE4S_FER_2"/>
    <property type="match status" value="3"/>
</dbReference>
<dbReference type="PROSITE" id="PS51007">
    <property type="entry name" value="CYTC"/>
    <property type="match status" value="1"/>
</dbReference>
<dbReference type="EMBL" id="RBIG01000001">
    <property type="protein sequence ID" value="RKQ72615.1"/>
    <property type="molecule type" value="Genomic_DNA"/>
</dbReference>
<dbReference type="OrthoDB" id="9800445at2"/>
<dbReference type="InterPro" id="IPR050572">
    <property type="entry name" value="Fe-S_Ferredoxin"/>
</dbReference>
<gene>
    <name evidence="8" type="ORF">BCL74_0383</name>
</gene>
<organism evidence="8 9">
    <name type="scientific">Oceanibaculum indicum</name>
    <dbReference type="NCBI Taxonomy" id="526216"/>
    <lineage>
        <taxon>Bacteria</taxon>
        <taxon>Pseudomonadati</taxon>
        <taxon>Pseudomonadota</taxon>
        <taxon>Alphaproteobacteria</taxon>
        <taxon>Rhodospirillales</taxon>
        <taxon>Oceanibaculaceae</taxon>
        <taxon>Oceanibaculum</taxon>
    </lineage>
</organism>